<dbReference type="GO" id="GO:0003924">
    <property type="term" value="F:GTPase activity"/>
    <property type="evidence" value="ECO:0007669"/>
    <property type="project" value="InterPro"/>
</dbReference>
<dbReference type="NCBIfam" id="TIGR00157">
    <property type="entry name" value="ribosome small subunit-dependent GTPase A"/>
    <property type="match status" value="1"/>
</dbReference>
<protein>
    <recommendedName>
        <fullName evidence="6">EngC GTPase domain-containing protein</fullName>
    </recommendedName>
</protein>
<proteinExistence type="inferred from homology"/>
<dbReference type="Pfam" id="PF03193">
    <property type="entry name" value="RsgA_GTPase"/>
    <property type="match status" value="1"/>
</dbReference>
<dbReference type="AlphaFoldDB" id="A0A381PWG8"/>
<dbReference type="PROSITE" id="PS51721">
    <property type="entry name" value="G_CP"/>
    <property type="match status" value="1"/>
</dbReference>
<dbReference type="InterPro" id="IPR027417">
    <property type="entry name" value="P-loop_NTPase"/>
</dbReference>
<dbReference type="PROSITE" id="PS50936">
    <property type="entry name" value="ENGC_GTPASE"/>
    <property type="match status" value="1"/>
</dbReference>
<dbReference type="Gene3D" id="1.10.40.50">
    <property type="entry name" value="Probable gtpase engc, domain 3"/>
    <property type="match status" value="1"/>
</dbReference>
<organism evidence="5">
    <name type="scientific">marine metagenome</name>
    <dbReference type="NCBI Taxonomy" id="408172"/>
    <lineage>
        <taxon>unclassified sequences</taxon>
        <taxon>metagenomes</taxon>
        <taxon>ecological metagenomes</taxon>
    </lineage>
</organism>
<dbReference type="EMBL" id="UINC01001085">
    <property type="protein sequence ID" value="SUZ70279.1"/>
    <property type="molecule type" value="Genomic_DNA"/>
</dbReference>
<keyword evidence="1" id="KW-0547">Nucleotide-binding</keyword>
<accession>A0A381PWG8</accession>
<evidence type="ECO:0000259" key="4">
    <source>
        <dbReference type="PROSITE" id="PS51721"/>
    </source>
</evidence>
<gene>
    <name evidence="5" type="ORF">METZ01_LOCUS23133</name>
</gene>
<feature type="domain" description="EngC GTPase" evidence="3">
    <location>
        <begin position="88"/>
        <end position="233"/>
    </location>
</feature>
<evidence type="ECO:0000256" key="2">
    <source>
        <dbReference type="ARBA" id="ARBA00023134"/>
    </source>
</evidence>
<keyword evidence="2" id="KW-0342">GTP-binding</keyword>
<dbReference type="InterPro" id="IPR010914">
    <property type="entry name" value="RsgA_GTPase_dom"/>
</dbReference>
<dbReference type="InterPro" id="IPR030378">
    <property type="entry name" value="G_CP_dom"/>
</dbReference>
<evidence type="ECO:0000259" key="3">
    <source>
        <dbReference type="PROSITE" id="PS50936"/>
    </source>
</evidence>
<reference evidence="5" key="1">
    <citation type="submission" date="2018-05" db="EMBL/GenBank/DDBJ databases">
        <authorList>
            <person name="Lanie J.A."/>
            <person name="Ng W.-L."/>
            <person name="Kazmierczak K.M."/>
            <person name="Andrzejewski T.M."/>
            <person name="Davidsen T.M."/>
            <person name="Wayne K.J."/>
            <person name="Tettelin H."/>
            <person name="Glass J.I."/>
            <person name="Rusch D."/>
            <person name="Podicherti R."/>
            <person name="Tsui H.-C.T."/>
            <person name="Winkler M.E."/>
        </authorList>
    </citation>
    <scope>NUCLEOTIDE SEQUENCE</scope>
</reference>
<sequence>MYNQETLIKQYDNLALITELHGNRGFLWNDDIGFLPFLTKKQHRGLVVGDFVDYQKLDDTSVVIKSIKQPFNEMQRLNKRGAIQNLVNNLTQIILVISPEPKPNYLLIDKFILISELMQCQLTIVLNKIDLSCINVQKELILYNQLGYEVIQISAKTRTNEKKLIKKLQNHRSVLVGQSGVGKSTITNLLLSSDKIKTRSLSAKSKKGKHTTTSTKIHLLNKDTFLIDTPGIENLHPNIHLIEDIQKGFVEIYQDNLKCKYRDCSHLKEPSCQIKENVSLDKISGQRYKHYKKLVSTYL</sequence>
<dbReference type="CDD" id="cd01854">
    <property type="entry name" value="YjeQ_EngC"/>
    <property type="match status" value="1"/>
</dbReference>
<dbReference type="PANTHER" id="PTHR32120:SF11">
    <property type="entry name" value="SMALL RIBOSOMAL SUBUNIT BIOGENESIS GTPASE RSGA 1, MITOCHONDRIAL-RELATED"/>
    <property type="match status" value="1"/>
</dbReference>
<dbReference type="Gene3D" id="3.40.50.300">
    <property type="entry name" value="P-loop containing nucleotide triphosphate hydrolases"/>
    <property type="match status" value="1"/>
</dbReference>
<evidence type="ECO:0008006" key="6">
    <source>
        <dbReference type="Google" id="ProtNLM"/>
    </source>
</evidence>
<dbReference type="GO" id="GO:0005525">
    <property type="term" value="F:GTP binding"/>
    <property type="evidence" value="ECO:0007669"/>
    <property type="project" value="UniProtKB-KW"/>
</dbReference>
<dbReference type="PANTHER" id="PTHR32120">
    <property type="entry name" value="SMALL RIBOSOMAL SUBUNIT BIOGENESIS GTPASE RSGA"/>
    <property type="match status" value="1"/>
</dbReference>
<evidence type="ECO:0000256" key="1">
    <source>
        <dbReference type="ARBA" id="ARBA00022741"/>
    </source>
</evidence>
<dbReference type="InterPro" id="IPR004881">
    <property type="entry name" value="Ribosome_biogen_GTPase_RsgA"/>
</dbReference>
<dbReference type="SUPFAM" id="SSF52540">
    <property type="entry name" value="P-loop containing nucleoside triphosphate hydrolases"/>
    <property type="match status" value="1"/>
</dbReference>
<evidence type="ECO:0000313" key="5">
    <source>
        <dbReference type="EMBL" id="SUZ70279.1"/>
    </source>
</evidence>
<dbReference type="HAMAP" id="MF_01820">
    <property type="entry name" value="GTPase_RsgA"/>
    <property type="match status" value="1"/>
</dbReference>
<feature type="domain" description="CP-type G" evidence="4">
    <location>
        <begin position="71"/>
        <end position="235"/>
    </location>
</feature>
<name>A0A381PWG8_9ZZZZ</name>